<name>A0ABR6SFN7_ANAVA</name>
<sequence length="280" mass="32726">MVRRDPQVLGYAQSRWSLQALADCCRWLRVTTKAGLSQLLERLGISYKRGRDYVHSPDRFYEDKCSQIELALLRAWYDPQRYVLVYLDEFGFYRQPSLAPDWEAVGSSQPLARRSHKSDTCYRGIGALNPLSGQLTYLLRSQISVSVLSKFYGMIRADYPTVEQIYVVEDNWPVHFHPNLLAQLQAQDFAYSPKLPNSWSQLKMPERSSDPLPITLLNLPTYAPWLNPIEKLWRWLRQQVIHLHRLSDDWNTLKQRVADFLEQFRQGSLDLLHYVGLLPT</sequence>
<organism evidence="2 3">
    <name type="scientific">Trichormus variabilis N2B</name>
    <dbReference type="NCBI Taxonomy" id="2681315"/>
    <lineage>
        <taxon>Bacteria</taxon>
        <taxon>Bacillati</taxon>
        <taxon>Cyanobacteriota</taxon>
        <taxon>Cyanophyceae</taxon>
        <taxon>Nostocales</taxon>
        <taxon>Nostocaceae</taxon>
        <taxon>Trichormus</taxon>
    </lineage>
</organism>
<dbReference type="NCBIfam" id="NF033545">
    <property type="entry name" value="transpos_IS630"/>
    <property type="match status" value="1"/>
</dbReference>
<keyword evidence="3" id="KW-1185">Reference proteome</keyword>
<dbReference type="EMBL" id="JACKZP010000168">
    <property type="protein sequence ID" value="MBC1305173.1"/>
    <property type="molecule type" value="Genomic_DNA"/>
</dbReference>
<dbReference type="Pfam" id="PF13358">
    <property type="entry name" value="DDE_3"/>
    <property type="match status" value="1"/>
</dbReference>
<comment type="caution">
    <text evidence="2">The sequence shown here is derived from an EMBL/GenBank/DDBJ whole genome shotgun (WGS) entry which is preliminary data.</text>
</comment>
<evidence type="ECO:0000259" key="1">
    <source>
        <dbReference type="Pfam" id="PF13358"/>
    </source>
</evidence>
<evidence type="ECO:0000313" key="2">
    <source>
        <dbReference type="EMBL" id="MBC1305173.1"/>
    </source>
</evidence>
<proteinExistence type="predicted"/>
<dbReference type="Proteomes" id="UP000570851">
    <property type="component" value="Unassembled WGS sequence"/>
</dbReference>
<accession>A0ABR6SFN7</accession>
<evidence type="ECO:0000313" key="3">
    <source>
        <dbReference type="Proteomes" id="UP000570851"/>
    </source>
</evidence>
<reference evidence="2 3" key="1">
    <citation type="submission" date="2019-11" db="EMBL/GenBank/DDBJ databases">
        <title>Comparison of genomes from free-living endosymbiotic cyanobacteria isolated from Azolla.</title>
        <authorList>
            <person name="Thiel T."/>
            <person name="Pratte B."/>
        </authorList>
    </citation>
    <scope>NUCLEOTIDE SEQUENCE [LARGE SCALE GENOMIC DNA]</scope>
    <source>
        <strain evidence="2 3">N2B</strain>
    </source>
</reference>
<dbReference type="Gene3D" id="3.30.420.10">
    <property type="entry name" value="Ribonuclease H-like superfamily/Ribonuclease H"/>
    <property type="match status" value="1"/>
</dbReference>
<gene>
    <name evidence="2" type="ORF">GNE12_25010</name>
</gene>
<dbReference type="InterPro" id="IPR036397">
    <property type="entry name" value="RNaseH_sf"/>
</dbReference>
<feature type="domain" description="Tc1-like transposase DDE" evidence="1">
    <location>
        <begin position="84"/>
        <end position="251"/>
    </location>
</feature>
<dbReference type="InterPro" id="IPR047655">
    <property type="entry name" value="Transpos_IS630-like"/>
</dbReference>
<dbReference type="InterPro" id="IPR038717">
    <property type="entry name" value="Tc1-like_DDE_dom"/>
</dbReference>
<protein>
    <submittedName>
        <fullName evidence="2">IS630 family transposase</fullName>
    </submittedName>
</protein>